<dbReference type="RefSeq" id="WP_202010691.1">
    <property type="nucleotide sequence ID" value="NZ_JAERRB010000004.1"/>
</dbReference>
<dbReference type="Proteomes" id="UP000613030">
    <property type="component" value="Unassembled WGS sequence"/>
</dbReference>
<gene>
    <name evidence="2" type="ORF">JI741_14565</name>
</gene>
<evidence type="ECO:0000313" key="2">
    <source>
        <dbReference type="EMBL" id="MBL0742447.1"/>
    </source>
</evidence>
<keyword evidence="3" id="KW-1185">Reference proteome</keyword>
<dbReference type="EMBL" id="JAERRB010000004">
    <property type="protein sequence ID" value="MBL0742447.1"/>
    <property type="molecule type" value="Genomic_DNA"/>
</dbReference>
<reference evidence="2 3" key="1">
    <citation type="submission" date="2021-01" db="EMBL/GenBank/DDBJ databases">
        <title>Chryseolinea sp. Jin1 Genome sequencing and assembly.</title>
        <authorList>
            <person name="Kim I."/>
        </authorList>
    </citation>
    <scope>NUCLEOTIDE SEQUENCE [LARGE SCALE GENOMIC DNA]</scope>
    <source>
        <strain evidence="2 3">Jin1</strain>
    </source>
</reference>
<accession>A0ABS1KUR9</accession>
<sequence>MQAPKISIITPSFNQAQYIEQTIDSVLSQGYPNLEYVVVDGGSKDGSVEIIKKYEKHFAYWVSESDRGQSHAINKGLARVCGDVVNWLNSDDYLEPGALKTLGEKFTDPSVNVVVGRSNIVQDGKLIRTTSGTDVYANNVAKTVGMARIDQPETFFRRSVYETLGFLDERLHYVMDKEFWMRFLLRYGLDGVVKIPDLLANFRWHDQSKTQSQSEKFDIESSQLTYQLAVQNNDRHFMSVMPALLSIDPDKFALTYPEHFRADAGLASKALNYFMLLRADEAYFRLDMTHCRRLLAPIDKNALAVEDQKAYDKLRFRSRYLPVGLIKALRR</sequence>
<evidence type="ECO:0000313" key="3">
    <source>
        <dbReference type="Proteomes" id="UP000613030"/>
    </source>
</evidence>
<proteinExistence type="predicted"/>
<dbReference type="InterPro" id="IPR001173">
    <property type="entry name" value="Glyco_trans_2-like"/>
</dbReference>
<dbReference type="PANTHER" id="PTHR22916">
    <property type="entry name" value="GLYCOSYLTRANSFERASE"/>
    <property type="match status" value="1"/>
</dbReference>
<name>A0ABS1KUR9_9BACT</name>
<feature type="domain" description="Glycosyltransferase 2-like" evidence="1">
    <location>
        <begin position="7"/>
        <end position="157"/>
    </location>
</feature>
<dbReference type="Pfam" id="PF00535">
    <property type="entry name" value="Glycos_transf_2"/>
    <property type="match status" value="1"/>
</dbReference>
<organism evidence="2 3">
    <name type="scientific">Chryseolinea lacunae</name>
    <dbReference type="NCBI Taxonomy" id="2801331"/>
    <lineage>
        <taxon>Bacteria</taxon>
        <taxon>Pseudomonadati</taxon>
        <taxon>Bacteroidota</taxon>
        <taxon>Cytophagia</taxon>
        <taxon>Cytophagales</taxon>
        <taxon>Fulvivirgaceae</taxon>
        <taxon>Chryseolinea</taxon>
    </lineage>
</organism>
<comment type="caution">
    <text evidence="2">The sequence shown here is derived from an EMBL/GenBank/DDBJ whole genome shotgun (WGS) entry which is preliminary data.</text>
</comment>
<dbReference type="SUPFAM" id="SSF53448">
    <property type="entry name" value="Nucleotide-diphospho-sugar transferases"/>
    <property type="match status" value="1"/>
</dbReference>
<dbReference type="Gene3D" id="3.90.550.10">
    <property type="entry name" value="Spore Coat Polysaccharide Biosynthesis Protein SpsA, Chain A"/>
    <property type="match status" value="1"/>
</dbReference>
<dbReference type="CDD" id="cd06433">
    <property type="entry name" value="GT_2_WfgS_like"/>
    <property type="match status" value="1"/>
</dbReference>
<dbReference type="PANTHER" id="PTHR22916:SF65">
    <property type="entry name" value="SLR1065 PROTEIN"/>
    <property type="match status" value="1"/>
</dbReference>
<dbReference type="InterPro" id="IPR029044">
    <property type="entry name" value="Nucleotide-diphossugar_trans"/>
</dbReference>
<evidence type="ECO:0000259" key="1">
    <source>
        <dbReference type="Pfam" id="PF00535"/>
    </source>
</evidence>
<protein>
    <submittedName>
        <fullName evidence="2">Glycosyltransferase</fullName>
    </submittedName>
</protein>